<keyword evidence="1" id="KW-0479">Metal-binding</keyword>
<evidence type="ECO:0000313" key="7">
    <source>
        <dbReference type="Ensembl" id="ENSAPOP00000023722.1"/>
    </source>
</evidence>
<dbReference type="GeneTree" id="ENSGT01150000286931"/>
<sequence>MAQQGIQMDQEKICCSICLDLLKDPVTIPCEHSYCMNCIEDCWDGENQNHIYSCPQCRQTFRPRPDLKKNTVLADLGVPPSERSLCGEHENQSKAQR</sequence>
<evidence type="ECO:0000256" key="4">
    <source>
        <dbReference type="PROSITE-ProRule" id="PRU00175"/>
    </source>
</evidence>
<dbReference type="PANTHER" id="PTHR25465">
    <property type="entry name" value="B-BOX DOMAIN CONTAINING"/>
    <property type="match status" value="1"/>
</dbReference>
<keyword evidence="2 4" id="KW-0863">Zinc-finger</keyword>
<dbReference type="SMART" id="SM00184">
    <property type="entry name" value="RING"/>
    <property type="match status" value="1"/>
</dbReference>
<dbReference type="InterPro" id="IPR001841">
    <property type="entry name" value="Znf_RING"/>
</dbReference>
<evidence type="ECO:0000313" key="8">
    <source>
        <dbReference type="Proteomes" id="UP000257200"/>
    </source>
</evidence>
<reference evidence="7" key="1">
    <citation type="submission" date="2025-08" db="UniProtKB">
        <authorList>
            <consortium name="Ensembl"/>
        </authorList>
    </citation>
    <scope>IDENTIFICATION</scope>
</reference>
<evidence type="ECO:0000256" key="5">
    <source>
        <dbReference type="SAM" id="MobiDB-lite"/>
    </source>
</evidence>
<evidence type="ECO:0000256" key="3">
    <source>
        <dbReference type="ARBA" id="ARBA00022833"/>
    </source>
</evidence>
<evidence type="ECO:0000259" key="6">
    <source>
        <dbReference type="PROSITE" id="PS50089"/>
    </source>
</evidence>
<dbReference type="AlphaFoldDB" id="A0A3Q1G7R4"/>
<feature type="compositionally biased region" description="Basic and acidic residues" evidence="5">
    <location>
        <begin position="85"/>
        <end position="97"/>
    </location>
</feature>
<feature type="region of interest" description="Disordered" evidence="5">
    <location>
        <begin position="78"/>
        <end position="97"/>
    </location>
</feature>
<dbReference type="PROSITE" id="PS50089">
    <property type="entry name" value="ZF_RING_2"/>
    <property type="match status" value="1"/>
</dbReference>
<reference evidence="7" key="2">
    <citation type="submission" date="2025-09" db="UniProtKB">
        <authorList>
            <consortium name="Ensembl"/>
        </authorList>
    </citation>
    <scope>IDENTIFICATION</scope>
</reference>
<dbReference type="InterPro" id="IPR017907">
    <property type="entry name" value="Znf_RING_CS"/>
</dbReference>
<protein>
    <recommendedName>
        <fullName evidence="6">RING-type domain-containing protein</fullName>
    </recommendedName>
</protein>
<dbReference type="InterPro" id="IPR013083">
    <property type="entry name" value="Znf_RING/FYVE/PHD"/>
</dbReference>
<name>A0A3Q1G7R4_9TELE</name>
<dbReference type="Proteomes" id="UP000257200">
    <property type="component" value="Unplaced"/>
</dbReference>
<evidence type="ECO:0000256" key="2">
    <source>
        <dbReference type="ARBA" id="ARBA00022771"/>
    </source>
</evidence>
<keyword evidence="3" id="KW-0862">Zinc</keyword>
<dbReference type="GO" id="GO:0008270">
    <property type="term" value="F:zinc ion binding"/>
    <property type="evidence" value="ECO:0007669"/>
    <property type="project" value="UniProtKB-KW"/>
</dbReference>
<proteinExistence type="predicted"/>
<dbReference type="InParanoid" id="A0A3Q1G7R4"/>
<evidence type="ECO:0000256" key="1">
    <source>
        <dbReference type="ARBA" id="ARBA00022723"/>
    </source>
</evidence>
<dbReference type="InterPro" id="IPR051051">
    <property type="entry name" value="E3_ubiq-ligase_TRIM/RNF"/>
</dbReference>
<dbReference type="PROSITE" id="PS00518">
    <property type="entry name" value="ZF_RING_1"/>
    <property type="match status" value="1"/>
</dbReference>
<accession>A0A3Q1G7R4</accession>
<keyword evidence="8" id="KW-1185">Reference proteome</keyword>
<dbReference type="Pfam" id="PF15227">
    <property type="entry name" value="zf-C3HC4_4"/>
    <property type="match status" value="1"/>
</dbReference>
<dbReference type="Ensembl" id="ENSAPOT00000010551.1">
    <property type="protein sequence ID" value="ENSAPOP00000023722.1"/>
    <property type="gene ID" value="ENSAPOG00000005722.1"/>
</dbReference>
<feature type="domain" description="RING-type" evidence="6">
    <location>
        <begin position="15"/>
        <end position="58"/>
    </location>
</feature>
<organism evidence="7 8">
    <name type="scientific">Acanthochromis polyacanthus</name>
    <name type="common">spiny chromis</name>
    <dbReference type="NCBI Taxonomy" id="80966"/>
    <lineage>
        <taxon>Eukaryota</taxon>
        <taxon>Metazoa</taxon>
        <taxon>Chordata</taxon>
        <taxon>Craniata</taxon>
        <taxon>Vertebrata</taxon>
        <taxon>Euteleostomi</taxon>
        <taxon>Actinopterygii</taxon>
        <taxon>Neopterygii</taxon>
        <taxon>Teleostei</taxon>
        <taxon>Neoteleostei</taxon>
        <taxon>Acanthomorphata</taxon>
        <taxon>Ovalentaria</taxon>
        <taxon>Pomacentridae</taxon>
        <taxon>Acanthochromis</taxon>
    </lineage>
</organism>
<dbReference type="SUPFAM" id="SSF57850">
    <property type="entry name" value="RING/U-box"/>
    <property type="match status" value="1"/>
</dbReference>
<dbReference type="PANTHER" id="PTHR25465:SF5">
    <property type="entry name" value="E3 UBIQUITIN_ISG15 LIGASE TRIM25-RELATED"/>
    <property type="match status" value="1"/>
</dbReference>
<dbReference type="STRING" id="80966.ENSAPOP00000023722"/>
<dbReference type="Gene3D" id="3.30.40.10">
    <property type="entry name" value="Zinc/RING finger domain, C3HC4 (zinc finger)"/>
    <property type="match status" value="1"/>
</dbReference>